<keyword evidence="4" id="KW-1185">Reference proteome</keyword>
<name>A0A5C8ZXR7_9GAMM</name>
<dbReference type="SUPFAM" id="SSF53756">
    <property type="entry name" value="UDP-Glycosyltransferase/glycogen phosphorylase"/>
    <property type="match status" value="1"/>
</dbReference>
<dbReference type="EMBL" id="VRYZ01000003">
    <property type="protein sequence ID" value="TXS92629.1"/>
    <property type="molecule type" value="Genomic_DNA"/>
</dbReference>
<evidence type="ECO:0000259" key="1">
    <source>
        <dbReference type="Pfam" id="PF00534"/>
    </source>
</evidence>
<organism evidence="3 4">
    <name type="scientific">Parahaliea aestuarii</name>
    <dbReference type="NCBI Taxonomy" id="1852021"/>
    <lineage>
        <taxon>Bacteria</taxon>
        <taxon>Pseudomonadati</taxon>
        <taxon>Pseudomonadota</taxon>
        <taxon>Gammaproteobacteria</taxon>
        <taxon>Cellvibrionales</taxon>
        <taxon>Halieaceae</taxon>
        <taxon>Parahaliea</taxon>
    </lineage>
</organism>
<protein>
    <submittedName>
        <fullName evidence="3">Glycosyltransferase family 4 protein</fullName>
    </submittedName>
</protein>
<proteinExistence type="predicted"/>
<reference evidence="3 4" key="1">
    <citation type="submission" date="2019-08" db="EMBL/GenBank/DDBJ databases">
        <title>Parahaliea maris sp. nov., isolated from the surface seawater.</title>
        <authorList>
            <person name="Liu Y."/>
        </authorList>
    </citation>
    <scope>NUCLEOTIDE SEQUENCE [LARGE SCALE GENOMIC DNA]</scope>
    <source>
        <strain evidence="3 4">S2-26</strain>
    </source>
</reference>
<dbReference type="InterPro" id="IPR001296">
    <property type="entry name" value="Glyco_trans_1"/>
</dbReference>
<dbReference type="GO" id="GO:0016757">
    <property type="term" value="F:glycosyltransferase activity"/>
    <property type="evidence" value="ECO:0007669"/>
    <property type="project" value="InterPro"/>
</dbReference>
<evidence type="ECO:0000259" key="2">
    <source>
        <dbReference type="Pfam" id="PF13439"/>
    </source>
</evidence>
<feature type="domain" description="Glycosyltransferase subfamily 4-like N-terminal" evidence="2">
    <location>
        <begin position="13"/>
        <end position="166"/>
    </location>
</feature>
<keyword evidence="3" id="KW-0808">Transferase</keyword>
<dbReference type="OrthoDB" id="8523124at2"/>
<gene>
    <name evidence="3" type="ORF">FVW59_09480</name>
</gene>
<dbReference type="Pfam" id="PF00534">
    <property type="entry name" value="Glycos_transf_1"/>
    <property type="match status" value="1"/>
</dbReference>
<dbReference type="PANTHER" id="PTHR12526">
    <property type="entry name" value="GLYCOSYLTRANSFERASE"/>
    <property type="match status" value="1"/>
</dbReference>
<dbReference type="RefSeq" id="WP_148064001.1">
    <property type="nucleotide sequence ID" value="NZ_VRYZ01000003.1"/>
</dbReference>
<dbReference type="GO" id="GO:1901135">
    <property type="term" value="P:carbohydrate derivative metabolic process"/>
    <property type="evidence" value="ECO:0007669"/>
    <property type="project" value="UniProtKB-ARBA"/>
</dbReference>
<feature type="domain" description="Glycosyl transferase family 1" evidence="1">
    <location>
        <begin position="193"/>
        <end position="345"/>
    </location>
</feature>
<dbReference type="CDD" id="cd03819">
    <property type="entry name" value="GT4_WavL-like"/>
    <property type="match status" value="1"/>
</dbReference>
<dbReference type="Gene3D" id="3.40.50.2000">
    <property type="entry name" value="Glycogen Phosphorylase B"/>
    <property type="match status" value="2"/>
</dbReference>
<dbReference type="AlphaFoldDB" id="A0A5C8ZXR7"/>
<dbReference type="Proteomes" id="UP000321933">
    <property type="component" value="Unassembled WGS sequence"/>
</dbReference>
<dbReference type="InterPro" id="IPR028098">
    <property type="entry name" value="Glyco_trans_4-like_N"/>
</dbReference>
<evidence type="ECO:0000313" key="4">
    <source>
        <dbReference type="Proteomes" id="UP000321933"/>
    </source>
</evidence>
<sequence>MKVLQVLPRLDSGGVERGTLDFARALTTAGHESLVMSAGGRLQERLQEQGSVHLKFPVHAKSPTSLLHIGALRRLLLSLSPDVIHLRSRVPAWMVWLALRPLPPDQRPLLVSTFHGLYSVSRYSAIMGCGDRVIAISDCVRDYILRHYPRIEPQRIRVIPRGVDTSEFRSTAPCACTTGGIRDQWQRDFETEHPQTRGKKLLLMPGRLSPWKGQHEFIDLIADLKREGENCHGVIAGEPTPGKEHYLKALQQQVRAQGLEHQVTFLGHRNDMRALYAHAAAVLSLSRKAEPFGRTVIEALAVGVPAVAWNRGGPAESLRLAFPRGLVEADNRLQLAACVRGILAAPPLPLTLPPQFTLAAQAAATLDVYAEGLAQRRQQA</sequence>
<dbReference type="PANTHER" id="PTHR12526:SF638">
    <property type="entry name" value="SPORE COAT PROTEIN SA"/>
    <property type="match status" value="1"/>
</dbReference>
<accession>A0A5C8ZXR7</accession>
<dbReference type="Pfam" id="PF13439">
    <property type="entry name" value="Glyco_transf_4"/>
    <property type="match status" value="1"/>
</dbReference>
<evidence type="ECO:0000313" key="3">
    <source>
        <dbReference type="EMBL" id="TXS92629.1"/>
    </source>
</evidence>
<comment type="caution">
    <text evidence="3">The sequence shown here is derived from an EMBL/GenBank/DDBJ whole genome shotgun (WGS) entry which is preliminary data.</text>
</comment>